<feature type="domain" description="Radical SAM core" evidence="6">
    <location>
        <begin position="147"/>
        <end position="376"/>
    </location>
</feature>
<evidence type="ECO:0000256" key="4">
    <source>
        <dbReference type="ARBA" id="ARBA00023004"/>
    </source>
</evidence>
<name>D7DV80_METV3</name>
<dbReference type="InterPro" id="IPR023404">
    <property type="entry name" value="rSAM_horseshoe"/>
</dbReference>
<dbReference type="NCBIfam" id="TIGR04013">
    <property type="entry name" value="B12_SAM_MJ_1487"/>
    <property type="match status" value="1"/>
</dbReference>
<dbReference type="SFLD" id="SFLDS00029">
    <property type="entry name" value="Radical_SAM"/>
    <property type="match status" value="1"/>
</dbReference>
<reference evidence="7 8" key="1">
    <citation type="submission" date="2010-05" db="EMBL/GenBank/DDBJ databases">
        <title>Complete sequence of Methanococcus voltae A3.</title>
        <authorList>
            <consortium name="US DOE Joint Genome Institute"/>
            <person name="Lucas S."/>
            <person name="Copeland A."/>
            <person name="Lapidus A."/>
            <person name="Cheng J.-F."/>
            <person name="Bruce D."/>
            <person name="Goodwin L."/>
            <person name="Pitluck S."/>
            <person name="Lowry S."/>
            <person name="Clum A."/>
            <person name="Land M."/>
            <person name="Hauser L."/>
            <person name="Kyrpides N."/>
            <person name="Mikhailova N."/>
            <person name="Whitman W.B."/>
            <person name="Woyke T."/>
        </authorList>
    </citation>
    <scope>NUCLEOTIDE SEQUENCE [LARGE SCALE GENOMIC DNA]</scope>
    <source>
        <strain evidence="8">ATCC BAA-1334 / A3</strain>
    </source>
</reference>
<dbReference type="eggNOG" id="arCOG01356">
    <property type="taxonomic scope" value="Archaea"/>
</dbReference>
<dbReference type="Gene3D" id="3.40.50.280">
    <property type="entry name" value="Cobalamin-binding domain"/>
    <property type="match status" value="1"/>
</dbReference>
<dbReference type="SUPFAM" id="SSF102114">
    <property type="entry name" value="Radical SAM enzymes"/>
    <property type="match status" value="1"/>
</dbReference>
<dbReference type="InterPro" id="IPR006638">
    <property type="entry name" value="Elp3/MiaA/NifB-like_rSAM"/>
</dbReference>
<dbReference type="InterPro" id="IPR051198">
    <property type="entry name" value="BchE-like"/>
</dbReference>
<dbReference type="Pfam" id="PF04055">
    <property type="entry name" value="Radical_SAM"/>
    <property type="match status" value="1"/>
</dbReference>
<dbReference type="Gene3D" id="3.80.30.20">
    <property type="entry name" value="tm_1862 like domain"/>
    <property type="match status" value="1"/>
</dbReference>
<comment type="cofactor">
    <cofactor evidence="1">
        <name>[4Fe-4S] cluster</name>
        <dbReference type="ChEBI" id="CHEBI:49883"/>
    </cofactor>
</comment>
<dbReference type="Proteomes" id="UP000007722">
    <property type="component" value="Chromosome"/>
</dbReference>
<dbReference type="InParanoid" id="D7DV80"/>
<dbReference type="EMBL" id="CP002057">
    <property type="protein sequence ID" value="ADI37040.1"/>
    <property type="molecule type" value="Genomic_DNA"/>
</dbReference>
<keyword evidence="5" id="KW-0411">Iron-sulfur</keyword>
<evidence type="ECO:0000256" key="1">
    <source>
        <dbReference type="ARBA" id="ARBA00001966"/>
    </source>
</evidence>
<dbReference type="CDD" id="cd02068">
    <property type="entry name" value="radical_SAM_B12_BD"/>
    <property type="match status" value="1"/>
</dbReference>
<protein>
    <submittedName>
        <fullName evidence="7">Radical SAM domain protein</fullName>
    </submittedName>
</protein>
<dbReference type="Pfam" id="PF02310">
    <property type="entry name" value="B12-binding"/>
    <property type="match status" value="1"/>
</dbReference>
<gene>
    <name evidence="7" type="ordered locus">Mvol_1384</name>
</gene>
<dbReference type="HOGENOM" id="CLU_042889_0_0_2"/>
<keyword evidence="2" id="KW-0949">S-adenosyl-L-methionine</keyword>
<dbReference type="GO" id="GO:0003824">
    <property type="term" value="F:catalytic activity"/>
    <property type="evidence" value="ECO:0007669"/>
    <property type="project" value="InterPro"/>
</dbReference>
<sequence length="389" mass="44854">MIGYRLTSKNKYSISKLYPLTKGNLFNNLDELIYELKESEKEKNKSNCFKIVNSKDIIIYSFMSLQKSIVLQELNILRKNFKNIVLIAGGPHASGAPEDTLKMGFDYVIIGEGEISLPDLVNKIENNQKIENRIIKGVPIDSFEGYDKIYPLAPIEITRGCPYNCRFCQTPQIFGKNIRHRKIDDIVKIVKNMKDIRFVTPNALSYGSKYATKPNLEKLEELLKKLSEFKERLFLGTFPSEVRPEFINEETLNLILTYCDNKYLHFGAQSGCDEMLKYIRRGHTVNDVLNAIDLCKKNKLMPKVDFIFGFPNETIENRLKSIELMKYIIKKNGTVHAHYFMPLPGTYFEKEKPTELDKETIKILGSMAKKGQISGSWSHQYDSTKKINK</sequence>
<dbReference type="SMART" id="SM00729">
    <property type="entry name" value="Elp3"/>
    <property type="match status" value="1"/>
</dbReference>
<dbReference type="STRING" id="456320.Mvol_1384"/>
<dbReference type="OrthoDB" id="2305at2157"/>
<organism evidence="7 8">
    <name type="scientific">Methanococcus voltae (strain ATCC BAA-1334 / A3)</name>
    <dbReference type="NCBI Taxonomy" id="456320"/>
    <lineage>
        <taxon>Archaea</taxon>
        <taxon>Methanobacteriati</taxon>
        <taxon>Methanobacteriota</taxon>
        <taxon>Methanomada group</taxon>
        <taxon>Methanococci</taxon>
        <taxon>Methanococcales</taxon>
        <taxon>Methanococcaceae</taxon>
        <taxon>Methanococcus</taxon>
    </lineage>
</organism>
<evidence type="ECO:0000313" key="7">
    <source>
        <dbReference type="EMBL" id="ADI37040.1"/>
    </source>
</evidence>
<dbReference type="SFLD" id="SFLDG01082">
    <property type="entry name" value="B12-binding_domain_containing"/>
    <property type="match status" value="1"/>
</dbReference>
<dbReference type="InterPro" id="IPR006158">
    <property type="entry name" value="Cobalamin-bd"/>
</dbReference>
<evidence type="ECO:0000256" key="3">
    <source>
        <dbReference type="ARBA" id="ARBA00022723"/>
    </source>
</evidence>
<dbReference type="CDD" id="cd01335">
    <property type="entry name" value="Radical_SAM"/>
    <property type="match status" value="1"/>
</dbReference>
<accession>D7DV80</accession>
<dbReference type="KEGG" id="mvo:Mvol_1384"/>
<dbReference type="InterPro" id="IPR023980">
    <property type="entry name" value="CHP04013_B12-bd/rSAM"/>
</dbReference>
<dbReference type="GO" id="GO:0031419">
    <property type="term" value="F:cobalamin binding"/>
    <property type="evidence" value="ECO:0007669"/>
    <property type="project" value="InterPro"/>
</dbReference>
<evidence type="ECO:0000313" key="8">
    <source>
        <dbReference type="Proteomes" id="UP000007722"/>
    </source>
</evidence>
<dbReference type="InterPro" id="IPR007197">
    <property type="entry name" value="rSAM"/>
</dbReference>
<dbReference type="GO" id="GO:0046872">
    <property type="term" value="F:metal ion binding"/>
    <property type="evidence" value="ECO:0007669"/>
    <property type="project" value="UniProtKB-KW"/>
</dbReference>
<dbReference type="PROSITE" id="PS51918">
    <property type="entry name" value="RADICAL_SAM"/>
    <property type="match status" value="1"/>
</dbReference>
<evidence type="ECO:0000256" key="2">
    <source>
        <dbReference type="ARBA" id="ARBA00022691"/>
    </source>
</evidence>
<dbReference type="PANTHER" id="PTHR43409">
    <property type="entry name" value="ANAEROBIC MAGNESIUM-PROTOPORPHYRIN IX MONOMETHYL ESTER CYCLASE-RELATED"/>
    <property type="match status" value="1"/>
</dbReference>
<dbReference type="AlphaFoldDB" id="D7DV80"/>
<dbReference type="PANTHER" id="PTHR43409:SF17">
    <property type="entry name" value="METHYLTHIOTRANSFERASE MJ0865-RELATED"/>
    <property type="match status" value="1"/>
</dbReference>
<evidence type="ECO:0000259" key="6">
    <source>
        <dbReference type="PROSITE" id="PS51918"/>
    </source>
</evidence>
<proteinExistence type="predicted"/>
<keyword evidence="3" id="KW-0479">Metal-binding</keyword>
<keyword evidence="8" id="KW-1185">Reference proteome</keyword>
<keyword evidence="4" id="KW-0408">Iron</keyword>
<dbReference type="GO" id="GO:0051536">
    <property type="term" value="F:iron-sulfur cluster binding"/>
    <property type="evidence" value="ECO:0007669"/>
    <property type="project" value="UniProtKB-KW"/>
</dbReference>
<evidence type="ECO:0000256" key="5">
    <source>
        <dbReference type="ARBA" id="ARBA00023014"/>
    </source>
</evidence>
<dbReference type="InterPro" id="IPR058240">
    <property type="entry name" value="rSAM_sf"/>
</dbReference>